<dbReference type="InterPro" id="IPR029044">
    <property type="entry name" value="Nucleotide-diphossugar_trans"/>
</dbReference>
<dbReference type="GO" id="GO:0016760">
    <property type="term" value="F:cellulose synthase (UDP-forming) activity"/>
    <property type="evidence" value="ECO:0007669"/>
    <property type="project" value="UniProtKB-EC"/>
</dbReference>
<reference evidence="15 16" key="1">
    <citation type="journal article" date="2018" name="Environ. Microbiol.">
        <title>Novel phage-host interactions and evolution as revealed by a cyanomyovirus isolated from an estuarine environment.</title>
        <authorList>
            <person name="Xu Y."/>
            <person name="Zhang R."/>
            <person name="Wang N."/>
            <person name="Cai L."/>
            <person name="Tong Y."/>
            <person name="Sun Q."/>
            <person name="Chen F."/>
            <person name="Jiao N."/>
        </authorList>
    </citation>
    <scope>NUCLEOTIDE SEQUENCE [LARGE SCALE GENOMIC DNA]</scope>
</reference>
<keyword evidence="6" id="KW-0808">Transferase</keyword>
<evidence type="ECO:0000256" key="8">
    <source>
        <dbReference type="ARBA" id="ARBA00022916"/>
    </source>
</evidence>
<comment type="catalytic activity">
    <reaction evidence="11">
        <text>[(1-&gt;4)-beta-D-glucosyl](n) + UDP-alpha-D-glucose = [(1-&gt;4)-beta-D-glucosyl](n+1) + UDP + H(+)</text>
        <dbReference type="Rhea" id="RHEA:19929"/>
        <dbReference type="Rhea" id="RHEA-COMP:10033"/>
        <dbReference type="Rhea" id="RHEA-COMP:10034"/>
        <dbReference type="ChEBI" id="CHEBI:15378"/>
        <dbReference type="ChEBI" id="CHEBI:18246"/>
        <dbReference type="ChEBI" id="CHEBI:58223"/>
        <dbReference type="ChEBI" id="CHEBI:58885"/>
        <dbReference type="EC" id="2.4.1.12"/>
    </reaction>
</comment>
<dbReference type="GO" id="GO:0005886">
    <property type="term" value="C:plasma membrane"/>
    <property type="evidence" value="ECO:0007669"/>
    <property type="project" value="UniProtKB-SubCell"/>
</dbReference>
<evidence type="ECO:0000256" key="7">
    <source>
        <dbReference type="ARBA" id="ARBA00022692"/>
    </source>
</evidence>
<evidence type="ECO:0000256" key="11">
    <source>
        <dbReference type="ARBA" id="ARBA00048682"/>
    </source>
</evidence>
<dbReference type="InterPro" id="IPR001173">
    <property type="entry name" value="Glyco_trans_2-like"/>
</dbReference>
<feature type="transmembrane region" description="Helical" evidence="12">
    <location>
        <begin position="451"/>
        <end position="469"/>
    </location>
</feature>
<protein>
    <recommendedName>
        <fullName evidence="2">cellulose synthase (UDP-forming)</fullName>
        <ecNumber evidence="2">2.4.1.12</ecNumber>
    </recommendedName>
</protein>
<evidence type="ECO:0000256" key="12">
    <source>
        <dbReference type="SAM" id="Phobius"/>
    </source>
</evidence>
<feature type="transmembrane region" description="Helical" evidence="12">
    <location>
        <begin position="84"/>
        <end position="100"/>
    </location>
</feature>
<name>A0A3G1L3T1_9CAUD</name>
<feature type="domain" description="PilZ" evidence="14">
    <location>
        <begin position="590"/>
        <end position="689"/>
    </location>
</feature>
<sequence>MRYSISPRAWGFFLLSALIFLVTIGLSNLNFGWIDPIQLNAMATATLPELFQVPEGPGGIIVPVVALSAVLVTIHLLPRNKYTIAFAQGSLLFVGTRYIVWRALTLNTAHPFSLILSLSVFLYEAMFVLTAYAEFFPSTTFNPLKRRKQADSYEEEVAKEEHSVDVFIATYNESTRQIRRCVLAAKALHYGNKTIYILDDGSREEIRELAERLGVGYITRDTNEHRKAGNLNNAFKQTSGEFLLSLDCDFVPFQNILGRTLGFFSDPNVAIVQTPQHYFMPDFHSRNLGVEGIMPSDTDMFYHYQQVIRDNFNAVVCVGTSYVARRSALESVGGYVTTCIIEDHQTGTKLIANGWRIVYLDEILSVGETPSRFRDYVDQRLRWLQGNLQILLPKSGLNVLGNPDLSIWQKVFYTLHYDSNFLPVGRTLFIFVPLISLYFGNLLIVAPVWDYLSYAIPFVLFLHIVPSWVSGGHIHQIWHEVYETIMCVPWTIRTLKIFRNPFNIFGSTVTPKDVKGDGKSFDLKHSRHLVVYLILLLVFFLLRFGLPLINPSLQFYQSQSEGQEILVLWSIYNLVMVLVALLCCIEKPSRRTSERFPVNLVVRAEEGSRSFWGTAEDMSETGILLSVTTKNADLHSLGEKLNLFLVDYDICVRGSLVKVINANGPRTKVSIRFDNLSEAQETRILQIIYSKDNEALFPETVSTLGAILLFFKSLFKSSSFLQVF</sequence>
<dbReference type="Proteomes" id="UP000274731">
    <property type="component" value="Segment"/>
</dbReference>
<keyword evidence="5" id="KW-0328">Glycosyltransferase</keyword>
<dbReference type="PANTHER" id="PTHR43867">
    <property type="entry name" value="CELLULOSE SYNTHASE CATALYTIC SUBUNIT A [UDP-FORMING]"/>
    <property type="match status" value="1"/>
</dbReference>
<proteinExistence type="predicted"/>
<gene>
    <name evidence="15" type="ORF">SCBWM1_gp158</name>
</gene>
<evidence type="ECO:0000256" key="2">
    <source>
        <dbReference type="ARBA" id="ARBA00012539"/>
    </source>
</evidence>
<dbReference type="Gene3D" id="3.90.550.10">
    <property type="entry name" value="Spore Coat Polysaccharide Biosynthesis Protein SpsA, Chain A"/>
    <property type="match status" value="1"/>
</dbReference>
<feature type="transmembrane region" description="Helical" evidence="12">
    <location>
        <begin position="58"/>
        <end position="77"/>
    </location>
</feature>
<dbReference type="GO" id="GO:0035438">
    <property type="term" value="F:cyclic-di-GMP binding"/>
    <property type="evidence" value="ECO:0007669"/>
    <property type="project" value="InterPro"/>
</dbReference>
<evidence type="ECO:0000313" key="15">
    <source>
        <dbReference type="EMBL" id="ATW62842.1"/>
    </source>
</evidence>
<evidence type="ECO:0000256" key="10">
    <source>
        <dbReference type="ARBA" id="ARBA00023136"/>
    </source>
</evidence>
<feature type="transmembrane region" description="Helical" evidence="12">
    <location>
        <begin position="12"/>
        <end position="34"/>
    </location>
</feature>
<evidence type="ECO:0000256" key="5">
    <source>
        <dbReference type="ARBA" id="ARBA00022676"/>
    </source>
</evidence>
<evidence type="ECO:0000256" key="3">
    <source>
        <dbReference type="ARBA" id="ARBA00022475"/>
    </source>
</evidence>
<dbReference type="InterPro" id="IPR003919">
    <property type="entry name" value="Cell_synth_A"/>
</dbReference>
<dbReference type="PRINTS" id="PR01439">
    <property type="entry name" value="CELLSNTHASEA"/>
</dbReference>
<organism evidence="15 16">
    <name type="scientific">Synechococcus phage S-CBWM1</name>
    <dbReference type="NCBI Taxonomy" id="2053653"/>
    <lineage>
        <taxon>Viruses</taxon>
        <taxon>Duplodnaviria</taxon>
        <taxon>Heunggongvirae</taxon>
        <taxon>Uroviricota</taxon>
        <taxon>Caudoviricetes</taxon>
        <taxon>Aokuangvirus</taxon>
        <taxon>Aokuangvirus SCBWM1</taxon>
    </lineage>
</organism>
<dbReference type="PANTHER" id="PTHR43867:SF2">
    <property type="entry name" value="CELLULOSE SYNTHASE CATALYTIC SUBUNIT A [UDP-FORMING]"/>
    <property type="match status" value="1"/>
</dbReference>
<dbReference type="InterPro" id="IPR009875">
    <property type="entry name" value="PilZ_domain"/>
</dbReference>
<keyword evidence="10 12" id="KW-0472">Membrane</keyword>
<keyword evidence="16" id="KW-1185">Reference proteome</keyword>
<keyword evidence="7 12" id="KW-0812">Transmembrane</keyword>
<evidence type="ECO:0000256" key="4">
    <source>
        <dbReference type="ARBA" id="ARBA00022519"/>
    </source>
</evidence>
<dbReference type="EC" id="2.4.1.12" evidence="2"/>
<evidence type="ECO:0000256" key="9">
    <source>
        <dbReference type="ARBA" id="ARBA00022989"/>
    </source>
</evidence>
<dbReference type="GO" id="GO:0006011">
    <property type="term" value="P:UDP-alpha-D-glucose metabolic process"/>
    <property type="evidence" value="ECO:0007669"/>
    <property type="project" value="InterPro"/>
</dbReference>
<dbReference type="Pfam" id="PF00535">
    <property type="entry name" value="Glycos_transf_2"/>
    <property type="match status" value="1"/>
</dbReference>
<keyword evidence="9 12" id="KW-1133">Transmembrane helix</keyword>
<dbReference type="InterPro" id="IPR050321">
    <property type="entry name" value="Glycosyltr_2/OpgH_subfam"/>
</dbReference>
<keyword evidence="3" id="KW-1003">Cell membrane</keyword>
<accession>A0A3G1L3T1</accession>
<dbReference type="SUPFAM" id="SSF53448">
    <property type="entry name" value="Nucleotide-diphospho-sugar transferases"/>
    <property type="match status" value="1"/>
</dbReference>
<keyword evidence="8" id="KW-0135">Cellulose biosynthesis</keyword>
<feature type="transmembrane region" description="Helical" evidence="12">
    <location>
        <begin position="529"/>
        <end position="546"/>
    </location>
</feature>
<dbReference type="CDD" id="cd06421">
    <property type="entry name" value="CESA_CelA_like"/>
    <property type="match status" value="1"/>
</dbReference>
<evidence type="ECO:0000256" key="1">
    <source>
        <dbReference type="ARBA" id="ARBA00004429"/>
    </source>
</evidence>
<evidence type="ECO:0000313" key="16">
    <source>
        <dbReference type="Proteomes" id="UP000274731"/>
    </source>
</evidence>
<dbReference type="Gene3D" id="2.40.10.220">
    <property type="entry name" value="predicted glycosyltransferase like domains"/>
    <property type="match status" value="1"/>
</dbReference>
<dbReference type="EMBL" id="MG450654">
    <property type="protein sequence ID" value="ATW62842.1"/>
    <property type="molecule type" value="Genomic_DNA"/>
</dbReference>
<dbReference type="Pfam" id="PF07238">
    <property type="entry name" value="PilZ"/>
    <property type="match status" value="1"/>
</dbReference>
<evidence type="ECO:0000259" key="14">
    <source>
        <dbReference type="Pfam" id="PF07238"/>
    </source>
</evidence>
<dbReference type="GO" id="GO:0030244">
    <property type="term" value="P:cellulose biosynthetic process"/>
    <property type="evidence" value="ECO:0007669"/>
    <property type="project" value="UniProtKB-KW"/>
</dbReference>
<comment type="subcellular location">
    <subcellularLocation>
        <location evidence="1">Cell inner membrane</location>
        <topology evidence="1">Multi-pass membrane protein</topology>
    </subcellularLocation>
</comment>
<evidence type="ECO:0000259" key="13">
    <source>
        <dbReference type="Pfam" id="PF00535"/>
    </source>
</evidence>
<feature type="domain" description="Glycosyltransferase 2-like" evidence="13">
    <location>
        <begin position="166"/>
        <end position="332"/>
    </location>
</feature>
<feature type="transmembrane region" description="Helical" evidence="12">
    <location>
        <begin position="427"/>
        <end position="445"/>
    </location>
</feature>
<keyword evidence="4" id="KW-0997">Cell inner membrane</keyword>
<feature type="transmembrane region" description="Helical" evidence="12">
    <location>
        <begin position="566"/>
        <end position="585"/>
    </location>
</feature>
<feature type="transmembrane region" description="Helical" evidence="12">
    <location>
        <begin position="112"/>
        <end position="136"/>
    </location>
</feature>
<evidence type="ECO:0000256" key="6">
    <source>
        <dbReference type="ARBA" id="ARBA00022679"/>
    </source>
</evidence>